<feature type="domain" description="Calcineurin-like phosphoesterase" evidence="1">
    <location>
        <begin position="1"/>
        <end position="118"/>
    </location>
</feature>
<reference evidence="2" key="1">
    <citation type="submission" date="2021-01" db="EMBL/GenBank/DDBJ databases">
        <title>Description of Breznakiella homolactica.</title>
        <authorList>
            <person name="Song Y."/>
            <person name="Brune A."/>
        </authorList>
    </citation>
    <scope>NUCLEOTIDE SEQUENCE</scope>
    <source>
        <strain evidence="2">RmG30</strain>
    </source>
</reference>
<dbReference type="SUPFAM" id="SSF56300">
    <property type="entry name" value="Metallo-dependent phosphatases"/>
    <property type="match status" value="1"/>
</dbReference>
<protein>
    <submittedName>
        <fullName evidence="2">Metallophosphoesterase family protein</fullName>
    </submittedName>
</protein>
<dbReference type="Gene3D" id="3.60.21.10">
    <property type="match status" value="1"/>
</dbReference>
<dbReference type="InterPro" id="IPR050126">
    <property type="entry name" value="Ap4A_hydrolase"/>
</dbReference>
<proteinExistence type="predicted"/>
<dbReference type="InterPro" id="IPR004843">
    <property type="entry name" value="Calcineurin-like_PHP"/>
</dbReference>
<dbReference type="PANTHER" id="PTHR42850">
    <property type="entry name" value="METALLOPHOSPHOESTERASE"/>
    <property type="match status" value="1"/>
</dbReference>
<dbReference type="PANTHER" id="PTHR42850:SF2">
    <property type="entry name" value="BLL5683 PROTEIN"/>
    <property type="match status" value="1"/>
</dbReference>
<evidence type="ECO:0000313" key="3">
    <source>
        <dbReference type="Proteomes" id="UP000595917"/>
    </source>
</evidence>
<name>A0A7T7XMD8_9SPIR</name>
<dbReference type="PIRSF" id="PIRSF000883">
    <property type="entry name" value="Pesterase_MJ0912"/>
    <property type="match status" value="1"/>
</dbReference>
<sequence length="249" mass="27035">MRVLVVSDIHANIAAFEAVLKQEKNGYDAVLCLGDIVGYGPYPNECVELVSEVCTVTLAGNHDLAASGGMDISAFSARAKKAVKWTRSRLSGKNRLFLESLVPLGEYQGVLLSHGGPENPVWSYVISEMDAAVSFGMVNFNDCLFGHTHIPSAFIQPPEDGTDGTRRIEVRSGVPDSPVEQGPPGTRRLLNPGSVGFPRDTADAHRDSNLDHAAARYGTFDTGTGLWIFRRTEYDMNETAMAMMKAGLW</sequence>
<dbReference type="RefSeq" id="WP_215626351.1">
    <property type="nucleotide sequence ID" value="NZ_CP067089.2"/>
</dbReference>
<dbReference type="Proteomes" id="UP000595917">
    <property type="component" value="Chromosome"/>
</dbReference>
<organism evidence="2 3">
    <name type="scientific">Breznakiella homolactica</name>
    <dbReference type="NCBI Taxonomy" id="2798577"/>
    <lineage>
        <taxon>Bacteria</taxon>
        <taxon>Pseudomonadati</taxon>
        <taxon>Spirochaetota</taxon>
        <taxon>Spirochaetia</taxon>
        <taxon>Spirochaetales</taxon>
        <taxon>Breznakiellaceae</taxon>
        <taxon>Breznakiella</taxon>
    </lineage>
</organism>
<dbReference type="GO" id="GO:0005737">
    <property type="term" value="C:cytoplasm"/>
    <property type="evidence" value="ECO:0007669"/>
    <property type="project" value="TreeGrafter"/>
</dbReference>
<dbReference type="KEGG" id="bhc:JFL75_19275"/>
<dbReference type="EMBL" id="CP067089">
    <property type="protein sequence ID" value="QQO09046.1"/>
    <property type="molecule type" value="Genomic_DNA"/>
</dbReference>
<dbReference type="Pfam" id="PF00149">
    <property type="entry name" value="Metallophos"/>
    <property type="match status" value="1"/>
</dbReference>
<accession>A0A7T7XMD8</accession>
<dbReference type="GO" id="GO:0016791">
    <property type="term" value="F:phosphatase activity"/>
    <property type="evidence" value="ECO:0007669"/>
    <property type="project" value="TreeGrafter"/>
</dbReference>
<evidence type="ECO:0000313" key="2">
    <source>
        <dbReference type="EMBL" id="QQO09046.1"/>
    </source>
</evidence>
<dbReference type="InterPro" id="IPR029052">
    <property type="entry name" value="Metallo-depent_PP-like"/>
</dbReference>
<gene>
    <name evidence="2" type="ORF">JFL75_19275</name>
</gene>
<keyword evidence="3" id="KW-1185">Reference proteome</keyword>
<evidence type="ECO:0000259" key="1">
    <source>
        <dbReference type="Pfam" id="PF00149"/>
    </source>
</evidence>
<dbReference type="InterPro" id="IPR011152">
    <property type="entry name" value="Pesterase_MJ0912"/>
</dbReference>
<dbReference type="AlphaFoldDB" id="A0A7T7XMD8"/>